<reference evidence="3 4" key="2">
    <citation type="submission" date="2024-10" db="EMBL/GenBank/DDBJ databases">
        <authorList>
            <person name="Ryan C."/>
        </authorList>
    </citation>
    <scope>NUCLEOTIDE SEQUENCE [LARGE SCALE GENOMIC DNA]</scope>
</reference>
<evidence type="ECO:0000256" key="2">
    <source>
        <dbReference type="SAM" id="MobiDB-lite"/>
    </source>
</evidence>
<gene>
    <name evidence="3" type="ORF">URODEC1_LOCUS109981</name>
</gene>
<sequence>MEAQGAHRRGGEPRGGSGSSNYIAKHVGIQNQVLKWLQHFSDRVEERAKEAAAEVNGLLEEAGALELDMKTAVVAFDHLTRQRFTEHKVSDEDSIYLKTRDSVRSSTPSQVPAQDYERDILPRYKDALHIGLSSCKDHFRKKGRSTTSVFRAMSTYNPLPHIIGSEEYNHDNSCGLADDAQIVTDDFSWLQEFQGESSDSGPDDLIGSQMLGVQQGFEKGETDSLVSASREFKAMLEAALVNPYKFYDDASTTARDASLENTSTSEVHHNTDPSLSTRMGGAAGERSTEANNAEEAELLASLQNPDINVHDIYSALIREGLFDAGDEIQAADPASGSGIPAVEDSAESTTSPANETVLSEEEKLIGGDNTASPSEKKDGVSESS</sequence>
<evidence type="ECO:0000313" key="3">
    <source>
        <dbReference type="EMBL" id="CAL5083517.1"/>
    </source>
</evidence>
<feature type="region of interest" description="Disordered" evidence="2">
    <location>
        <begin position="1"/>
        <end position="22"/>
    </location>
</feature>
<proteinExistence type="predicted"/>
<name>A0ABC9FXI4_9POAL</name>
<accession>A0ABC9FXI4</accession>
<feature type="compositionally biased region" description="Basic and acidic residues" evidence="2">
    <location>
        <begin position="374"/>
        <end position="384"/>
    </location>
</feature>
<evidence type="ECO:0000256" key="1">
    <source>
        <dbReference type="SAM" id="Coils"/>
    </source>
</evidence>
<reference evidence="4" key="1">
    <citation type="submission" date="2024-06" db="EMBL/GenBank/DDBJ databases">
        <authorList>
            <person name="Ryan C."/>
        </authorList>
    </citation>
    <scope>NUCLEOTIDE SEQUENCE [LARGE SCALE GENOMIC DNA]</scope>
</reference>
<protein>
    <submittedName>
        <fullName evidence="3">Uncharacterized protein</fullName>
    </submittedName>
</protein>
<dbReference type="AlphaFoldDB" id="A0ABC9FXI4"/>
<keyword evidence="4" id="KW-1185">Reference proteome</keyword>
<dbReference type="Proteomes" id="UP001497457">
    <property type="component" value="Chromosome 7b"/>
</dbReference>
<keyword evidence="1" id="KW-0175">Coiled coil</keyword>
<feature type="coiled-coil region" evidence="1">
    <location>
        <begin position="41"/>
        <end position="68"/>
    </location>
</feature>
<feature type="compositionally biased region" description="Polar residues" evidence="2">
    <location>
        <begin position="347"/>
        <end position="357"/>
    </location>
</feature>
<feature type="region of interest" description="Disordered" evidence="2">
    <location>
        <begin position="257"/>
        <end position="291"/>
    </location>
</feature>
<dbReference type="EMBL" id="OZ075117">
    <property type="protein sequence ID" value="CAL5083517.1"/>
    <property type="molecule type" value="Genomic_DNA"/>
</dbReference>
<feature type="region of interest" description="Disordered" evidence="2">
    <location>
        <begin position="329"/>
        <end position="384"/>
    </location>
</feature>
<evidence type="ECO:0000313" key="4">
    <source>
        <dbReference type="Proteomes" id="UP001497457"/>
    </source>
</evidence>
<organism evidence="3 4">
    <name type="scientific">Urochloa decumbens</name>
    <dbReference type="NCBI Taxonomy" id="240449"/>
    <lineage>
        <taxon>Eukaryota</taxon>
        <taxon>Viridiplantae</taxon>
        <taxon>Streptophyta</taxon>
        <taxon>Embryophyta</taxon>
        <taxon>Tracheophyta</taxon>
        <taxon>Spermatophyta</taxon>
        <taxon>Magnoliopsida</taxon>
        <taxon>Liliopsida</taxon>
        <taxon>Poales</taxon>
        <taxon>Poaceae</taxon>
        <taxon>PACMAD clade</taxon>
        <taxon>Panicoideae</taxon>
        <taxon>Panicodae</taxon>
        <taxon>Paniceae</taxon>
        <taxon>Melinidinae</taxon>
        <taxon>Urochloa</taxon>
    </lineage>
</organism>